<protein>
    <submittedName>
        <fullName evidence="1">Uncharacterized protein</fullName>
    </submittedName>
</protein>
<reference evidence="1" key="1">
    <citation type="submission" date="2021-11" db="EMBL/GenBank/DDBJ databases">
        <title>Complete genome sequence of Atopobiaceae bacterium TOC12.</title>
        <authorList>
            <person name="Morinaga K."/>
            <person name="Kusada H."/>
            <person name="Tamaki H."/>
        </authorList>
    </citation>
    <scope>NUCLEOTIDE SEQUENCE</scope>
    <source>
        <strain evidence="1">TOC12</strain>
    </source>
</reference>
<dbReference type="AlphaFoldDB" id="A0AAU9D557"/>
<evidence type="ECO:0000313" key="2">
    <source>
        <dbReference type="Proteomes" id="UP001431186"/>
    </source>
</evidence>
<dbReference type="RefSeq" id="WP_265591524.1">
    <property type="nucleotide sequence ID" value="NZ_AP025285.1"/>
</dbReference>
<name>A0AAU9D557_9ACTN</name>
<organism evidence="1 2">
    <name type="scientific">Leptogranulimonas caecicola</name>
    <dbReference type="NCBI Taxonomy" id="2894156"/>
    <lineage>
        <taxon>Bacteria</taxon>
        <taxon>Bacillati</taxon>
        <taxon>Actinomycetota</taxon>
        <taxon>Coriobacteriia</taxon>
        <taxon>Coriobacteriales</taxon>
        <taxon>Kribbibacteriaceae</taxon>
        <taxon>Leptogranulimonas</taxon>
    </lineage>
</organism>
<dbReference type="EMBL" id="AP025285">
    <property type="protein sequence ID" value="BDC91554.1"/>
    <property type="molecule type" value="Genomic_DNA"/>
</dbReference>
<accession>A0AAU9D557</accession>
<dbReference type="KEGG" id="lcal:ATTO_14260"/>
<evidence type="ECO:0000313" key="1">
    <source>
        <dbReference type="EMBL" id="BDC91554.1"/>
    </source>
</evidence>
<proteinExistence type="predicted"/>
<keyword evidence="2" id="KW-1185">Reference proteome</keyword>
<sequence length="84" mass="9360">MLISLLGKSKRVRNLHSRRQQTLHRLSAIEEDQPVSLDHVDKTVEAILDNRIASRALALQGLDQDKLTAAAKPDSLANLADDRH</sequence>
<dbReference type="Proteomes" id="UP001431186">
    <property type="component" value="Chromosome"/>
</dbReference>
<gene>
    <name evidence="1" type="ORF">ATTO_14260</name>
</gene>